<comment type="caution">
    <text evidence="2">The sequence shown here is derived from an EMBL/GenBank/DDBJ whole genome shotgun (WGS) entry which is preliminary data.</text>
</comment>
<keyword evidence="3" id="KW-1185">Reference proteome</keyword>
<protein>
    <submittedName>
        <fullName evidence="2">Uncharacterized protein</fullName>
    </submittedName>
</protein>
<evidence type="ECO:0000313" key="3">
    <source>
        <dbReference type="Proteomes" id="UP000274822"/>
    </source>
</evidence>
<dbReference type="EMBL" id="RBNJ01011542">
    <property type="protein sequence ID" value="RUS25978.1"/>
    <property type="molecule type" value="Genomic_DNA"/>
</dbReference>
<dbReference type="InterPro" id="IPR043129">
    <property type="entry name" value="ATPase_NBD"/>
</dbReference>
<evidence type="ECO:0000256" key="1">
    <source>
        <dbReference type="SAM" id="MobiDB-lite"/>
    </source>
</evidence>
<dbReference type="PANTHER" id="PTHR14187">
    <property type="entry name" value="ALPHA KINASE/ELONGATION FACTOR 2 KINASE"/>
    <property type="match status" value="1"/>
</dbReference>
<dbReference type="AlphaFoldDB" id="A0A433Q838"/>
<feature type="compositionally biased region" description="Pro residues" evidence="1">
    <location>
        <begin position="11"/>
        <end position="24"/>
    </location>
</feature>
<dbReference type="Gene3D" id="3.30.420.40">
    <property type="match status" value="1"/>
</dbReference>
<sequence>MDLPPRSSTRAPPPPPIQTHPWRPPYQQSTRLPPQPPAPEPVDVENPPFSLDNFKIILGYDFGTTYSGCSYAYSQNEEIFDITKWPRQNNNFYPKTPTLSIYKRRNPTRLVDWGNKARLSMLGPLAKEHIMLTKFKLGLDESLNRPPLENGISVVDAIADYLRQFHNHVISELTKGFARNYGAHQIRY</sequence>
<gene>
    <name evidence="2" type="ORF">BC938DRAFT_471394</name>
</gene>
<feature type="compositionally biased region" description="Low complexity" evidence="1">
    <location>
        <begin position="1"/>
        <end position="10"/>
    </location>
</feature>
<feature type="non-terminal residue" evidence="2">
    <location>
        <position position="188"/>
    </location>
</feature>
<accession>A0A433Q838</accession>
<evidence type="ECO:0000313" key="2">
    <source>
        <dbReference type="EMBL" id="RUS25978.1"/>
    </source>
</evidence>
<feature type="region of interest" description="Disordered" evidence="1">
    <location>
        <begin position="1"/>
        <end position="45"/>
    </location>
</feature>
<dbReference type="SUPFAM" id="SSF53067">
    <property type="entry name" value="Actin-like ATPase domain"/>
    <property type="match status" value="1"/>
</dbReference>
<dbReference type="Proteomes" id="UP000274822">
    <property type="component" value="Unassembled WGS sequence"/>
</dbReference>
<dbReference type="PANTHER" id="PTHR14187:SF5">
    <property type="entry name" value="HEAT SHOCK 70 KDA PROTEIN 12A"/>
    <property type="match status" value="1"/>
</dbReference>
<reference evidence="2 3" key="1">
    <citation type="journal article" date="2018" name="New Phytol.">
        <title>Phylogenomics of Endogonaceae and evolution of mycorrhizas within Mucoromycota.</title>
        <authorList>
            <person name="Chang Y."/>
            <person name="Desiro A."/>
            <person name="Na H."/>
            <person name="Sandor L."/>
            <person name="Lipzen A."/>
            <person name="Clum A."/>
            <person name="Barry K."/>
            <person name="Grigoriev I.V."/>
            <person name="Martin F.M."/>
            <person name="Stajich J.E."/>
            <person name="Smith M.E."/>
            <person name="Bonito G."/>
            <person name="Spatafora J.W."/>
        </authorList>
    </citation>
    <scope>NUCLEOTIDE SEQUENCE [LARGE SCALE GENOMIC DNA]</scope>
    <source>
        <strain evidence="2 3">AD002</strain>
    </source>
</reference>
<name>A0A433Q838_9FUNG</name>
<organism evidence="2 3">
    <name type="scientific">Jimgerdemannia flammicorona</name>
    <dbReference type="NCBI Taxonomy" id="994334"/>
    <lineage>
        <taxon>Eukaryota</taxon>
        <taxon>Fungi</taxon>
        <taxon>Fungi incertae sedis</taxon>
        <taxon>Mucoromycota</taxon>
        <taxon>Mucoromycotina</taxon>
        <taxon>Endogonomycetes</taxon>
        <taxon>Endogonales</taxon>
        <taxon>Endogonaceae</taxon>
        <taxon>Jimgerdemannia</taxon>
    </lineage>
</organism>
<proteinExistence type="predicted"/>